<dbReference type="Proteomes" id="UP001212803">
    <property type="component" value="Chromosome"/>
</dbReference>
<dbReference type="Gene3D" id="3.40.50.2000">
    <property type="entry name" value="Glycogen Phosphorylase B"/>
    <property type="match status" value="2"/>
</dbReference>
<reference evidence="9 10" key="1">
    <citation type="journal article" date="2023" name="ISME J.">
        <title>Thermophilic Dehalococcoidia with unusual traits shed light on an unexpected past.</title>
        <authorList>
            <person name="Palmer M."/>
            <person name="Covington J.K."/>
            <person name="Zhou E.M."/>
            <person name="Thomas S.C."/>
            <person name="Habib N."/>
            <person name="Seymour C.O."/>
            <person name="Lai D."/>
            <person name="Johnston J."/>
            <person name="Hashimi A."/>
            <person name="Jiao J.Y."/>
            <person name="Muok A.R."/>
            <person name="Liu L."/>
            <person name="Xian W.D."/>
            <person name="Zhi X.Y."/>
            <person name="Li M.M."/>
            <person name="Silva L.P."/>
            <person name="Bowen B.P."/>
            <person name="Louie K."/>
            <person name="Briegel A."/>
            <person name="Pett-Ridge J."/>
            <person name="Weber P.K."/>
            <person name="Tocheva E.I."/>
            <person name="Woyke T."/>
            <person name="Northen T.R."/>
            <person name="Mayali X."/>
            <person name="Li W.J."/>
            <person name="Hedlund B.P."/>
        </authorList>
    </citation>
    <scope>NUCLEOTIDE SEQUENCE [LARGE SCALE GENOMIC DNA]</scope>
    <source>
        <strain evidence="9 10">YIM 72310</strain>
    </source>
</reference>
<comment type="catalytic activity">
    <reaction evidence="6">
        <text>queuosine(34) in tRNA(Asp) + GDP-alpha-D-mannose = O-4''-alpha-D-mannosylqueuosine(34) in tRNA(Asp) + GDP + H(+)</text>
        <dbReference type="Rhea" id="RHEA:12885"/>
        <dbReference type="Rhea" id="RHEA-COMP:18572"/>
        <dbReference type="Rhea" id="RHEA-COMP:18581"/>
        <dbReference type="ChEBI" id="CHEBI:15378"/>
        <dbReference type="ChEBI" id="CHEBI:57527"/>
        <dbReference type="ChEBI" id="CHEBI:58189"/>
        <dbReference type="ChEBI" id="CHEBI:194431"/>
        <dbReference type="ChEBI" id="CHEBI:194442"/>
        <dbReference type="EC" id="2.4.1.110"/>
    </reaction>
    <physiologicalReaction direction="left-to-right" evidence="6">
        <dbReference type="Rhea" id="RHEA:12886"/>
    </physiologicalReaction>
</comment>
<evidence type="ECO:0000256" key="4">
    <source>
        <dbReference type="ARBA" id="ARBA00044517"/>
    </source>
</evidence>
<dbReference type="SUPFAM" id="SSF53756">
    <property type="entry name" value="UDP-Glycosyltransferase/glycogen phosphorylase"/>
    <property type="match status" value="1"/>
</dbReference>
<dbReference type="RefSeq" id="WP_270055946.1">
    <property type="nucleotide sequence ID" value="NZ_CP115149.1"/>
</dbReference>
<dbReference type="EMBL" id="CP115149">
    <property type="protein sequence ID" value="WBL35420.1"/>
    <property type="molecule type" value="Genomic_DNA"/>
</dbReference>
<keyword evidence="3" id="KW-0808">Transferase</keyword>
<gene>
    <name evidence="9" type="ORF">O0235_11620</name>
</gene>
<dbReference type="InterPro" id="IPR001296">
    <property type="entry name" value="Glyco_trans_1"/>
</dbReference>
<evidence type="ECO:0000256" key="3">
    <source>
        <dbReference type="ARBA" id="ARBA00022679"/>
    </source>
</evidence>
<feature type="domain" description="tRNA-queuosine alpha-mannosyltransferase N-terminal" evidence="8">
    <location>
        <begin position="5"/>
        <end position="171"/>
    </location>
</feature>
<dbReference type="EC" id="2.4.1.110" evidence="4"/>
<dbReference type="CDD" id="cd03801">
    <property type="entry name" value="GT4_PimA-like"/>
    <property type="match status" value="1"/>
</dbReference>
<evidence type="ECO:0000256" key="1">
    <source>
        <dbReference type="ARBA" id="ARBA00009481"/>
    </source>
</evidence>
<keyword evidence="2" id="KW-0328">Glycosyltransferase</keyword>
<sequence length="370" mass="41244">MLRGLFLQPFDGGSHRAFLEGLLRHTRFDWTVLALPPGEWRKRMRRGAEELAAKLDGVPGSFDFLVATDMLDLAAFLALTRRRLGGVPAMVYFHENQVTYPRLRGTKFNSWFGQINYASALAADAAVFNSAFHRDDLVGAFRQLEREPNNWLTAAGIDAIAAKSAVLPLGLDFAHVDGPGERDAGPPVLLWNHRWEFDKAPELFERALQRLADEGLAFRVIIAGEPGDNPSPAMWRLREALGERVLHFGYAEDRAAYGRLLRRADIAVSTTRHEFFGIGMAEAMAAGCIPCAPRRYAYPELVPPEWHGLLWEDEAGLMARLRALLTAPLPPREPFRAAARRFAWPEVGPRWQRALEELAAGRFPGGRGGA</sequence>
<accession>A0ABY7M4E0</accession>
<evidence type="ECO:0000256" key="2">
    <source>
        <dbReference type="ARBA" id="ARBA00022676"/>
    </source>
</evidence>
<name>A0ABY7M4E0_9CHLR</name>
<dbReference type="PANTHER" id="PTHR13615:SF3">
    <property type="entry name" value="GLYCOSYLTRANSFERASE-LIKE DOMAIN-CONTAINING PROTEIN 1"/>
    <property type="match status" value="1"/>
</dbReference>
<evidence type="ECO:0000256" key="6">
    <source>
        <dbReference type="ARBA" id="ARBA00048439"/>
    </source>
</evidence>
<dbReference type="InterPro" id="IPR051862">
    <property type="entry name" value="GT-like_domain_containing_1"/>
</dbReference>
<evidence type="ECO:0000259" key="8">
    <source>
        <dbReference type="Pfam" id="PF12038"/>
    </source>
</evidence>
<feature type="domain" description="Glycosyl transferase family 1" evidence="7">
    <location>
        <begin position="183"/>
        <end position="341"/>
    </location>
</feature>
<evidence type="ECO:0000256" key="5">
    <source>
        <dbReference type="ARBA" id="ARBA00044539"/>
    </source>
</evidence>
<protein>
    <recommendedName>
        <fullName evidence="5">tRNA-queuosine alpha-mannosyltransferase</fullName>
        <ecNumber evidence="4">2.4.1.110</ecNumber>
    </recommendedName>
</protein>
<dbReference type="InterPro" id="IPR022701">
    <property type="entry name" value="QTMAN_N"/>
</dbReference>
<dbReference type="Pfam" id="PF12038">
    <property type="entry name" value="QTMAN_N"/>
    <property type="match status" value="1"/>
</dbReference>
<proteinExistence type="inferred from homology"/>
<evidence type="ECO:0000313" key="9">
    <source>
        <dbReference type="EMBL" id="WBL35420.1"/>
    </source>
</evidence>
<dbReference type="PANTHER" id="PTHR13615">
    <property type="entry name" value="GLYCOSYLTRANSFERASE-LIKE 1"/>
    <property type="match status" value="1"/>
</dbReference>
<evidence type="ECO:0000313" key="10">
    <source>
        <dbReference type="Proteomes" id="UP001212803"/>
    </source>
</evidence>
<keyword evidence="10" id="KW-1185">Reference proteome</keyword>
<organism evidence="9 10">
    <name type="scientific">Tepidiforma flava</name>
    <dbReference type="NCBI Taxonomy" id="3004094"/>
    <lineage>
        <taxon>Bacteria</taxon>
        <taxon>Bacillati</taxon>
        <taxon>Chloroflexota</taxon>
        <taxon>Tepidiformia</taxon>
        <taxon>Tepidiformales</taxon>
        <taxon>Tepidiformaceae</taxon>
        <taxon>Tepidiforma</taxon>
    </lineage>
</organism>
<comment type="similarity">
    <text evidence="1">Belongs to the glycosyltransferase group 1 family. Glycosyltransferase 4 subfamily.</text>
</comment>
<evidence type="ECO:0000259" key="7">
    <source>
        <dbReference type="Pfam" id="PF00534"/>
    </source>
</evidence>
<dbReference type="Pfam" id="PF00534">
    <property type="entry name" value="Glycos_transf_1"/>
    <property type="match status" value="1"/>
</dbReference>